<sequence>METLAVNPGAMKIASWNVNSLNVRLPHLLQWLQDAAPFAVGLQETKLVDERFPAEALAEAGYHSVFSGQKTYNGVAILGREAPLDVQAGIPGFDDDQKRV</sequence>
<dbReference type="PANTHER" id="PTHR43250">
    <property type="entry name" value="EXODEOXYRIBONUCLEASE III"/>
    <property type="match status" value="1"/>
</dbReference>
<dbReference type="Pfam" id="PF03372">
    <property type="entry name" value="Exo_endo_phos"/>
    <property type="match status" value="1"/>
</dbReference>
<accession>A0A0A0M3M9</accession>
<dbReference type="EMBL" id="AVBH01000287">
    <property type="protein sequence ID" value="KGO97598.1"/>
    <property type="molecule type" value="Genomic_DNA"/>
</dbReference>
<evidence type="ECO:0000313" key="2">
    <source>
        <dbReference type="EMBL" id="KGO97598.1"/>
    </source>
</evidence>
<dbReference type="InterPro" id="IPR037493">
    <property type="entry name" value="ExoIII-like"/>
</dbReference>
<dbReference type="eggNOG" id="COG0708">
    <property type="taxonomic scope" value="Bacteria"/>
</dbReference>
<dbReference type="Proteomes" id="UP000030003">
    <property type="component" value="Unassembled WGS sequence"/>
</dbReference>
<evidence type="ECO:0000259" key="1">
    <source>
        <dbReference type="Pfam" id="PF03372"/>
    </source>
</evidence>
<feature type="non-terminal residue" evidence="2">
    <location>
        <position position="100"/>
    </location>
</feature>
<dbReference type="InterPro" id="IPR005135">
    <property type="entry name" value="Endo/exonuclease/phosphatase"/>
</dbReference>
<dbReference type="GO" id="GO:0006281">
    <property type="term" value="P:DNA repair"/>
    <property type="evidence" value="ECO:0007669"/>
    <property type="project" value="InterPro"/>
</dbReference>
<dbReference type="Gene3D" id="3.60.10.10">
    <property type="entry name" value="Endonuclease/exonuclease/phosphatase"/>
    <property type="match status" value="1"/>
</dbReference>
<dbReference type="AlphaFoldDB" id="A0A0A0M3M9"/>
<keyword evidence="3" id="KW-1185">Reference proteome</keyword>
<dbReference type="SUPFAM" id="SSF56219">
    <property type="entry name" value="DNase I-like"/>
    <property type="match status" value="1"/>
</dbReference>
<dbReference type="GO" id="GO:0008311">
    <property type="term" value="F:double-stranded DNA 3'-5' DNA exonuclease activity"/>
    <property type="evidence" value="ECO:0007669"/>
    <property type="project" value="InterPro"/>
</dbReference>
<feature type="domain" description="Endonuclease/exonuclease/phosphatase" evidence="1">
    <location>
        <begin position="14"/>
        <end position="95"/>
    </location>
</feature>
<organism evidence="2 3">
    <name type="scientific">Lysobacter defluvii IMMIB APB-9 = DSM 18482</name>
    <dbReference type="NCBI Taxonomy" id="1385515"/>
    <lineage>
        <taxon>Bacteria</taxon>
        <taxon>Pseudomonadati</taxon>
        <taxon>Pseudomonadota</taxon>
        <taxon>Gammaproteobacteria</taxon>
        <taxon>Lysobacterales</taxon>
        <taxon>Lysobacteraceae</taxon>
        <taxon>Novilysobacter</taxon>
    </lineage>
</organism>
<evidence type="ECO:0000313" key="3">
    <source>
        <dbReference type="Proteomes" id="UP000030003"/>
    </source>
</evidence>
<name>A0A0A0M3M9_9GAMM</name>
<comment type="caution">
    <text evidence="2">The sequence shown here is derived from an EMBL/GenBank/DDBJ whole genome shotgun (WGS) entry which is preliminary data.</text>
</comment>
<reference evidence="2 3" key="1">
    <citation type="submission" date="2013-08" db="EMBL/GenBank/DDBJ databases">
        <title>Genomic analysis of Lysobacter defluvii.</title>
        <authorList>
            <person name="Wang Q."/>
            <person name="Wang G."/>
        </authorList>
    </citation>
    <scope>NUCLEOTIDE SEQUENCE [LARGE SCALE GENOMIC DNA]</scope>
    <source>
        <strain evidence="2 3">IMMIB APB-9</strain>
    </source>
</reference>
<gene>
    <name evidence="2" type="ORF">N791_04460</name>
</gene>
<proteinExistence type="predicted"/>
<dbReference type="PANTHER" id="PTHR43250:SF2">
    <property type="entry name" value="EXODEOXYRIBONUCLEASE III"/>
    <property type="match status" value="1"/>
</dbReference>
<dbReference type="InterPro" id="IPR036691">
    <property type="entry name" value="Endo/exonu/phosph_ase_sf"/>
</dbReference>
<protein>
    <recommendedName>
        <fullName evidence="1">Endonuclease/exonuclease/phosphatase domain-containing protein</fullName>
    </recommendedName>
</protein>